<dbReference type="OrthoDB" id="6920147at2"/>
<gene>
    <name evidence="1" type="ORF">SAMN04489798_3294</name>
</gene>
<dbReference type="RefSeq" id="WP_090182360.1">
    <property type="nucleotide sequence ID" value="NZ_LT629705.1"/>
</dbReference>
<sequence>MTTVSIDANITVKWPQGHSSYSPGSPEELAIIGIDLLVKALGAESAQSFIKQVFEKYPADLNGSVETERK</sequence>
<name>A0A1H0KMT5_9PSED</name>
<reference evidence="1 2" key="1">
    <citation type="submission" date="2016-10" db="EMBL/GenBank/DDBJ databases">
        <authorList>
            <person name="de Groot N.N."/>
        </authorList>
    </citation>
    <scope>NUCLEOTIDE SEQUENCE [LARGE SCALE GENOMIC DNA]</scope>
    <source>
        <strain evidence="1 2">CECT 7543</strain>
    </source>
</reference>
<accession>A0A1H0KMT5</accession>
<dbReference type="AlphaFoldDB" id="A0A1H0KMT5"/>
<dbReference type="EMBL" id="LT629705">
    <property type="protein sequence ID" value="SDO57123.1"/>
    <property type="molecule type" value="Genomic_DNA"/>
</dbReference>
<protein>
    <submittedName>
        <fullName evidence="1">Uncharacterized protein</fullName>
    </submittedName>
</protein>
<organism evidence="1 2">
    <name type="scientific">Pseudomonas arsenicoxydans</name>
    <dbReference type="NCBI Taxonomy" id="702115"/>
    <lineage>
        <taxon>Bacteria</taxon>
        <taxon>Pseudomonadati</taxon>
        <taxon>Pseudomonadota</taxon>
        <taxon>Gammaproteobacteria</taxon>
        <taxon>Pseudomonadales</taxon>
        <taxon>Pseudomonadaceae</taxon>
        <taxon>Pseudomonas</taxon>
    </lineage>
</organism>
<evidence type="ECO:0000313" key="1">
    <source>
        <dbReference type="EMBL" id="SDO57123.1"/>
    </source>
</evidence>
<evidence type="ECO:0000313" key="2">
    <source>
        <dbReference type="Proteomes" id="UP000198827"/>
    </source>
</evidence>
<proteinExistence type="predicted"/>
<dbReference type="Proteomes" id="UP000198827">
    <property type="component" value="Chromosome I"/>
</dbReference>